<proteinExistence type="predicted"/>
<keyword evidence="2" id="KW-1185">Reference proteome</keyword>
<evidence type="ECO:0000313" key="1">
    <source>
        <dbReference type="EMBL" id="MCI43200.1"/>
    </source>
</evidence>
<organism evidence="1 2">
    <name type="scientific">Trifolium medium</name>
    <dbReference type="NCBI Taxonomy" id="97028"/>
    <lineage>
        <taxon>Eukaryota</taxon>
        <taxon>Viridiplantae</taxon>
        <taxon>Streptophyta</taxon>
        <taxon>Embryophyta</taxon>
        <taxon>Tracheophyta</taxon>
        <taxon>Spermatophyta</taxon>
        <taxon>Magnoliopsida</taxon>
        <taxon>eudicotyledons</taxon>
        <taxon>Gunneridae</taxon>
        <taxon>Pentapetalae</taxon>
        <taxon>rosids</taxon>
        <taxon>fabids</taxon>
        <taxon>Fabales</taxon>
        <taxon>Fabaceae</taxon>
        <taxon>Papilionoideae</taxon>
        <taxon>50 kb inversion clade</taxon>
        <taxon>NPAAA clade</taxon>
        <taxon>Hologalegina</taxon>
        <taxon>IRL clade</taxon>
        <taxon>Trifolieae</taxon>
        <taxon>Trifolium</taxon>
    </lineage>
</organism>
<sequence>KKRSRNGIDEEVKKDFRRRRFGNVSSITAAVCHRSTTAVGLSSSLAVDLSSSLAAGPFSRLNSHSLSRVFCSVP</sequence>
<name>A0A392S5B8_9FABA</name>
<dbReference type="EMBL" id="LXQA010314162">
    <property type="protein sequence ID" value="MCI43200.1"/>
    <property type="molecule type" value="Genomic_DNA"/>
</dbReference>
<evidence type="ECO:0000313" key="2">
    <source>
        <dbReference type="Proteomes" id="UP000265520"/>
    </source>
</evidence>
<comment type="caution">
    <text evidence="1">The sequence shown here is derived from an EMBL/GenBank/DDBJ whole genome shotgun (WGS) entry which is preliminary data.</text>
</comment>
<protein>
    <submittedName>
        <fullName evidence="1">Uncharacterized protein</fullName>
    </submittedName>
</protein>
<reference evidence="1 2" key="1">
    <citation type="journal article" date="2018" name="Front. Plant Sci.">
        <title>Red Clover (Trifolium pratense) and Zigzag Clover (T. medium) - A Picture of Genomic Similarities and Differences.</title>
        <authorList>
            <person name="Dluhosova J."/>
            <person name="Istvanek J."/>
            <person name="Nedelnik J."/>
            <person name="Repkova J."/>
        </authorList>
    </citation>
    <scope>NUCLEOTIDE SEQUENCE [LARGE SCALE GENOMIC DNA]</scope>
    <source>
        <strain evidence="2">cv. 10/8</strain>
        <tissue evidence="1">Leaf</tissue>
    </source>
</reference>
<feature type="non-terminal residue" evidence="1">
    <location>
        <position position="1"/>
    </location>
</feature>
<accession>A0A392S5B8</accession>
<dbReference type="AlphaFoldDB" id="A0A392S5B8"/>
<dbReference type="Proteomes" id="UP000265520">
    <property type="component" value="Unassembled WGS sequence"/>
</dbReference>